<dbReference type="InterPro" id="IPR035439">
    <property type="entry name" value="UPF0145_dom_sf"/>
</dbReference>
<evidence type="ECO:0000313" key="3">
    <source>
        <dbReference type="Proteomes" id="UP000320333"/>
    </source>
</evidence>
<dbReference type="PANTHER" id="PTHR34068">
    <property type="entry name" value="UPF0145 PROTEIN YBJQ"/>
    <property type="match status" value="1"/>
</dbReference>
<dbReference type="Gene3D" id="3.30.110.70">
    <property type="entry name" value="Hypothetical protein apc22750. Chain B"/>
    <property type="match status" value="1"/>
</dbReference>
<proteinExistence type="inferred from homology"/>
<dbReference type="SUPFAM" id="SSF117782">
    <property type="entry name" value="YbjQ-like"/>
    <property type="match status" value="1"/>
</dbReference>
<dbReference type="Proteomes" id="UP000320333">
    <property type="component" value="Unassembled WGS sequence"/>
</dbReference>
<reference evidence="2 3" key="1">
    <citation type="journal article" date="2019" name="Sci. Rep.">
        <title>Comparative genomics of chytrid fungi reveal insights into the obligate biotrophic and pathogenic lifestyle of Synchytrium endobioticum.</title>
        <authorList>
            <person name="van de Vossenberg B.T.L.H."/>
            <person name="Warris S."/>
            <person name="Nguyen H.D.T."/>
            <person name="van Gent-Pelzer M.P.E."/>
            <person name="Joly D.L."/>
            <person name="van de Geest H.C."/>
            <person name="Bonants P.J.M."/>
            <person name="Smith D.S."/>
            <person name="Levesque C.A."/>
            <person name="van der Lee T.A.J."/>
        </authorList>
    </citation>
    <scope>NUCLEOTIDE SEQUENCE [LARGE SCALE GENOMIC DNA]</scope>
    <source>
        <strain evidence="2 3">CBS 675.73</strain>
    </source>
</reference>
<comment type="similarity">
    <text evidence="1">Belongs to the UPF0145 family.</text>
</comment>
<name>A0A507FC07_9FUNG</name>
<comment type="caution">
    <text evidence="2">The sequence shown here is derived from an EMBL/GenBank/DDBJ whole genome shotgun (WGS) entry which is preliminary data.</text>
</comment>
<dbReference type="EMBL" id="QEAP01000207">
    <property type="protein sequence ID" value="TPX73117.1"/>
    <property type="molecule type" value="Genomic_DNA"/>
</dbReference>
<keyword evidence="3" id="KW-1185">Reference proteome</keyword>
<dbReference type="OrthoDB" id="68104at2759"/>
<evidence type="ECO:0000256" key="1">
    <source>
        <dbReference type="ARBA" id="ARBA00010751"/>
    </source>
</evidence>
<dbReference type="Pfam" id="PF01906">
    <property type="entry name" value="YbjQ_1"/>
    <property type="match status" value="1"/>
</dbReference>
<evidence type="ECO:0000313" key="2">
    <source>
        <dbReference type="EMBL" id="TPX73117.1"/>
    </source>
</evidence>
<organism evidence="2 3">
    <name type="scientific">Chytriomyces confervae</name>
    <dbReference type="NCBI Taxonomy" id="246404"/>
    <lineage>
        <taxon>Eukaryota</taxon>
        <taxon>Fungi</taxon>
        <taxon>Fungi incertae sedis</taxon>
        <taxon>Chytridiomycota</taxon>
        <taxon>Chytridiomycota incertae sedis</taxon>
        <taxon>Chytridiomycetes</taxon>
        <taxon>Chytridiales</taxon>
        <taxon>Chytriomycetaceae</taxon>
        <taxon>Chytriomyces</taxon>
    </lineage>
</organism>
<gene>
    <name evidence="2" type="ORF">CcCBS67573_g05610</name>
</gene>
<dbReference type="PANTHER" id="PTHR34068:SF2">
    <property type="entry name" value="UPF0145 PROTEIN SCO3412"/>
    <property type="match status" value="1"/>
</dbReference>
<dbReference type="InterPro" id="IPR002765">
    <property type="entry name" value="UPF0145_YbjQ-like"/>
</dbReference>
<sequence>MQQPPQRILVHPNFASTAHSIPGYDIVRSIGIVRGLTVRNPNAGKQIFASFAAIGGGESSVFLDMAEKARETALQRLLEHAGMLGANAVLGIYYETNDIMEGMTECLAYGTAVQIQPSTRA</sequence>
<protein>
    <submittedName>
        <fullName evidence="2">Uncharacterized protein</fullName>
    </submittedName>
</protein>
<accession>A0A507FC07</accession>
<dbReference type="HAMAP" id="MF_00338">
    <property type="entry name" value="UPF0145"/>
    <property type="match status" value="1"/>
</dbReference>
<dbReference type="AlphaFoldDB" id="A0A507FC07"/>